<protein>
    <submittedName>
        <fullName evidence="1">Uncharacterized protein</fullName>
    </submittedName>
</protein>
<dbReference type="Proteomes" id="UP001281410">
    <property type="component" value="Unassembled WGS sequence"/>
</dbReference>
<evidence type="ECO:0000313" key="2">
    <source>
        <dbReference type="Proteomes" id="UP001281410"/>
    </source>
</evidence>
<dbReference type="InterPro" id="IPR052575">
    <property type="entry name" value="SSU_processome_comp_20"/>
</dbReference>
<dbReference type="EMBL" id="JANJYJ010000009">
    <property type="protein sequence ID" value="KAK3187940.1"/>
    <property type="molecule type" value="Genomic_DNA"/>
</dbReference>
<sequence length="176" mass="20517">MATASHAAAVKSLNKLPGRRRFVFKTLSQRIEDIDINVFRSLDKLKAEPSEGSSFFRDCLIEWRELNTAEDFISFYEEMMPIVQTLPLILLHKELIFSKLISRLQMKARLSLEPILRLIAALSRDLLEEFFPFLPRLADSLVSLLENGADREPEIIEQIFMSWSYIMMYLQKYLSP</sequence>
<organism evidence="1 2">
    <name type="scientific">Dipteronia sinensis</name>
    <dbReference type="NCBI Taxonomy" id="43782"/>
    <lineage>
        <taxon>Eukaryota</taxon>
        <taxon>Viridiplantae</taxon>
        <taxon>Streptophyta</taxon>
        <taxon>Embryophyta</taxon>
        <taxon>Tracheophyta</taxon>
        <taxon>Spermatophyta</taxon>
        <taxon>Magnoliopsida</taxon>
        <taxon>eudicotyledons</taxon>
        <taxon>Gunneridae</taxon>
        <taxon>Pentapetalae</taxon>
        <taxon>rosids</taxon>
        <taxon>malvids</taxon>
        <taxon>Sapindales</taxon>
        <taxon>Sapindaceae</taxon>
        <taxon>Hippocastanoideae</taxon>
        <taxon>Acereae</taxon>
        <taxon>Dipteronia</taxon>
    </lineage>
</organism>
<gene>
    <name evidence="1" type="ORF">Dsin_027501</name>
</gene>
<dbReference type="AlphaFoldDB" id="A0AAD9ZPH8"/>
<dbReference type="PANTHER" id="PTHR17695:SF11">
    <property type="entry name" value="SMALL SUBUNIT PROCESSOME COMPONENT 20 HOMOLOG"/>
    <property type="match status" value="1"/>
</dbReference>
<dbReference type="PANTHER" id="PTHR17695">
    <property type="entry name" value="SMALL SUBUNIT PROCESSOME COMPONENT 20 HOMOLOG"/>
    <property type="match status" value="1"/>
</dbReference>
<accession>A0AAD9ZPH8</accession>
<name>A0AAD9ZPH8_9ROSI</name>
<keyword evidence="2" id="KW-1185">Reference proteome</keyword>
<comment type="caution">
    <text evidence="1">The sequence shown here is derived from an EMBL/GenBank/DDBJ whole genome shotgun (WGS) entry which is preliminary data.</text>
</comment>
<proteinExistence type="predicted"/>
<reference evidence="1" key="1">
    <citation type="journal article" date="2023" name="Plant J.">
        <title>Genome sequences and population genomics provide insights into the demographic history, inbreeding, and mutation load of two 'living fossil' tree species of Dipteronia.</title>
        <authorList>
            <person name="Feng Y."/>
            <person name="Comes H.P."/>
            <person name="Chen J."/>
            <person name="Zhu S."/>
            <person name="Lu R."/>
            <person name="Zhang X."/>
            <person name="Li P."/>
            <person name="Qiu J."/>
            <person name="Olsen K.M."/>
            <person name="Qiu Y."/>
        </authorList>
    </citation>
    <scope>NUCLEOTIDE SEQUENCE</scope>
    <source>
        <strain evidence="1">NBL</strain>
    </source>
</reference>
<dbReference type="GO" id="GO:0030686">
    <property type="term" value="C:90S preribosome"/>
    <property type="evidence" value="ECO:0007669"/>
    <property type="project" value="TreeGrafter"/>
</dbReference>
<dbReference type="GO" id="GO:0032040">
    <property type="term" value="C:small-subunit processome"/>
    <property type="evidence" value="ECO:0007669"/>
    <property type="project" value="TreeGrafter"/>
</dbReference>
<evidence type="ECO:0000313" key="1">
    <source>
        <dbReference type="EMBL" id="KAK3187940.1"/>
    </source>
</evidence>